<proteinExistence type="predicted"/>
<accession>A0A4Y2LSS7</accession>
<feature type="compositionally biased region" description="Polar residues" evidence="1">
    <location>
        <begin position="8"/>
        <end position="18"/>
    </location>
</feature>
<comment type="caution">
    <text evidence="2">The sequence shown here is derived from an EMBL/GenBank/DDBJ whole genome shotgun (WGS) entry which is preliminary data.</text>
</comment>
<dbReference type="AlphaFoldDB" id="A0A4Y2LSS7"/>
<gene>
    <name evidence="2" type="ORF">AVEN_33011_1</name>
</gene>
<feature type="region of interest" description="Disordered" evidence="1">
    <location>
        <begin position="1"/>
        <end position="24"/>
    </location>
</feature>
<name>A0A4Y2LSS7_ARAVE</name>
<dbReference type="Proteomes" id="UP000499080">
    <property type="component" value="Unassembled WGS sequence"/>
</dbReference>
<evidence type="ECO:0000313" key="2">
    <source>
        <dbReference type="EMBL" id="GBN17103.1"/>
    </source>
</evidence>
<dbReference type="EMBL" id="BGPR01006224">
    <property type="protein sequence ID" value="GBN17103.1"/>
    <property type="molecule type" value="Genomic_DNA"/>
</dbReference>
<feature type="region of interest" description="Disordered" evidence="1">
    <location>
        <begin position="69"/>
        <end position="97"/>
    </location>
</feature>
<protein>
    <submittedName>
        <fullName evidence="2">Uncharacterized protein</fullName>
    </submittedName>
</protein>
<reference evidence="2 3" key="1">
    <citation type="journal article" date="2019" name="Sci. Rep.">
        <title>Orb-weaving spider Araneus ventricosus genome elucidates the spidroin gene catalogue.</title>
        <authorList>
            <person name="Kono N."/>
            <person name="Nakamura H."/>
            <person name="Ohtoshi R."/>
            <person name="Moran D.A.P."/>
            <person name="Shinohara A."/>
            <person name="Yoshida Y."/>
            <person name="Fujiwara M."/>
            <person name="Mori M."/>
            <person name="Tomita M."/>
            <person name="Arakawa K."/>
        </authorList>
    </citation>
    <scope>NUCLEOTIDE SEQUENCE [LARGE SCALE GENOMIC DNA]</scope>
</reference>
<organism evidence="2 3">
    <name type="scientific">Araneus ventricosus</name>
    <name type="common">Orbweaver spider</name>
    <name type="synonym">Epeira ventricosa</name>
    <dbReference type="NCBI Taxonomy" id="182803"/>
    <lineage>
        <taxon>Eukaryota</taxon>
        <taxon>Metazoa</taxon>
        <taxon>Ecdysozoa</taxon>
        <taxon>Arthropoda</taxon>
        <taxon>Chelicerata</taxon>
        <taxon>Arachnida</taxon>
        <taxon>Araneae</taxon>
        <taxon>Araneomorphae</taxon>
        <taxon>Entelegynae</taxon>
        <taxon>Araneoidea</taxon>
        <taxon>Araneidae</taxon>
        <taxon>Araneus</taxon>
    </lineage>
</organism>
<keyword evidence="3" id="KW-1185">Reference proteome</keyword>
<evidence type="ECO:0000256" key="1">
    <source>
        <dbReference type="SAM" id="MobiDB-lite"/>
    </source>
</evidence>
<evidence type="ECO:0000313" key="3">
    <source>
        <dbReference type="Proteomes" id="UP000499080"/>
    </source>
</evidence>
<sequence>MIIPPSVYDNSTYSNNARGKNAAKFKDGGGLVVKPRLRGLRKGTHTNPAYPKGPLAGWWGRIIIKQRKREREREQLARKGTVPPPPPSARTRRAGWI</sequence>